<organism evidence="6 7">
    <name type="scientific">Amphibacillus marinus</name>
    <dbReference type="NCBI Taxonomy" id="872970"/>
    <lineage>
        <taxon>Bacteria</taxon>
        <taxon>Bacillati</taxon>
        <taxon>Bacillota</taxon>
        <taxon>Bacilli</taxon>
        <taxon>Bacillales</taxon>
        <taxon>Bacillaceae</taxon>
        <taxon>Amphibacillus</taxon>
    </lineage>
</organism>
<evidence type="ECO:0000313" key="7">
    <source>
        <dbReference type="Proteomes" id="UP000199300"/>
    </source>
</evidence>
<dbReference type="Proteomes" id="UP000199300">
    <property type="component" value="Unassembled WGS sequence"/>
</dbReference>
<dbReference type="EMBL" id="FODJ01000009">
    <property type="protein sequence ID" value="SEO57485.1"/>
    <property type="molecule type" value="Genomic_DNA"/>
</dbReference>
<feature type="transmembrane region" description="Helical" evidence="5">
    <location>
        <begin position="85"/>
        <end position="111"/>
    </location>
</feature>
<dbReference type="PANTHER" id="PTHR30249">
    <property type="entry name" value="PUTATIVE SEROTONIN TRANSPORTER"/>
    <property type="match status" value="1"/>
</dbReference>
<dbReference type="STRING" id="872970.SAMN04488134_10942"/>
<evidence type="ECO:0000256" key="1">
    <source>
        <dbReference type="ARBA" id="ARBA00004141"/>
    </source>
</evidence>
<feature type="transmembrane region" description="Helical" evidence="5">
    <location>
        <begin position="204"/>
        <end position="227"/>
    </location>
</feature>
<protein>
    <submittedName>
        <fullName evidence="6">TIGR00659 family protein</fullName>
    </submittedName>
</protein>
<feature type="transmembrane region" description="Helical" evidence="5">
    <location>
        <begin position="143"/>
        <end position="164"/>
    </location>
</feature>
<gene>
    <name evidence="6" type="ORF">SAMN04488134_10942</name>
</gene>
<dbReference type="RefSeq" id="WP_091498711.1">
    <property type="nucleotide sequence ID" value="NZ_FODJ01000009.1"/>
</dbReference>
<name>A0A1H8QTJ0_9BACI</name>
<keyword evidence="3 5" id="KW-1133">Transmembrane helix</keyword>
<dbReference type="AlphaFoldDB" id="A0A1H8QTJ0"/>
<evidence type="ECO:0000256" key="2">
    <source>
        <dbReference type="ARBA" id="ARBA00022692"/>
    </source>
</evidence>
<dbReference type="InterPro" id="IPR007300">
    <property type="entry name" value="CidB/LrgB"/>
</dbReference>
<dbReference type="GO" id="GO:0016020">
    <property type="term" value="C:membrane"/>
    <property type="evidence" value="ECO:0007669"/>
    <property type="project" value="UniProtKB-SubCell"/>
</dbReference>
<dbReference type="PANTHER" id="PTHR30249:SF0">
    <property type="entry name" value="PLASTIDAL GLYCOLATE_GLYCERATE TRANSLOCATOR 1, CHLOROPLASTIC"/>
    <property type="match status" value="1"/>
</dbReference>
<reference evidence="6 7" key="1">
    <citation type="submission" date="2016-10" db="EMBL/GenBank/DDBJ databases">
        <authorList>
            <person name="de Groot N.N."/>
        </authorList>
    </citation>
    <scope>NUCLEOTIDE SEQUENCE [LARGE SCALE GENOMIC DNA]</scope>
    <source>
        <strain evidence="6 7">CGMCC 1.10434</strain>
    </source>
</reference>
<dbReference type="OrthoDB" id="9811701at2"/>
<feature type="transmembrane region" description="Helical" evidence="5">
    <location>
        <begin position="24"/>
        <end position="46"/>
    </location>
</feature>
<evidence type="ECO:0000256" key="5">
    <source>
        <dbReference type="SAM" id="Phobius"/>
    </source>
</evidence>
<keyword evidence="2 5" id="KW-0812">Transmembrane</keyword>
<keyword evidence="4 5" id="KW-0472">Membrane</keyword>
<evidence type="ECO:0000256" key="4">
    <source>
        <dbReference type="ARBA" id="ARBA00023136"/>
    </source>
</evidence>
<evidence type="ECO:0000256" key="3">
    <source>
        <dbReference type="ARBA" id="ARBA00022989"/>
    </source>
</evidence>
<dbReference type="Pfam" id="PF04172">
    <property type="entry name" value="LrgB"/>
    <property type="match status" value="1"/>
</dbReference>
<accession>A0A1H8QTJ0</accession>
<proteinExistence type="predicted"/>
<evidence type="ECO:0000313" key="6">
    <source>
        <dbReference type="EMBL" id="SEO57485.1"/>
    </source>
</evidence>
<comment type="subcellular location">
    <subcellularLocation>
        <location evidence="1">Membrane</location>
        <topology evidence="1">Multi-pass membrane protein</topology>
    </subcellularLocation>
</comment>
<keyword evidence="7" id="KW-1185">Reference proteome</keyword>
<sequence>MTIIFITLLTFGLYRFSRMLARRFPILLFHPLIFTPALIIIVIQLLPISVNTYTAGSVVLTHMLAPATIAFAIPMYKHIAFLRQYFVQIICGVLVGSIVAILSSFGLALLFNVDEHLLISLLPRSITTPLAIEVSTEIGGVPALTIVFVIITGILGSLVGPLVFNLLNIQSAMAKGLALGMAAHAVGTNRALEYGEEAVTFSTLAMIFAGVITIILGLTVLPLIIFLL</sequence>